<organism evidence="2 3">
    <name type="scientific">Symbiodinium natans</name>
    <dbReference type="NCBI Taxonomy" id="878477"/>
    <lineage>
        <taxon>Eukaryota</taxon>
        <taxon>Sar</taxon>
        <taxon>Alveolata</taxon>
        <taxon>Dinophyceae</taxon>
        <taxon>Suessiales</taxon>
        <taxon>Symbiodiniaceae</taxon>
        <taxon>Symbiodinium</taxon>
    </lineage>
</organism>
<dbReference type="EMBL" id="CAJNDS010000542">
    <property type="protein sequence ID" value="CAE7216796.1"/>
    <property type="molecule type" value="Genomic_DNA"/>
</dbReference>
<reference evidence="2" key="1">
    <citation type="submission" date="2021-02" db="EMBL/GenBank/DDBJ databases">
        <authorList>
            <person name="Dougan E. K."/>
            <person name="Rhodes N."/>
            <person name="Thang M."/>
            <person name="Chan C."/>
        </authorList>
    </citation>
    <scope>NUCLEOTIDE SEQUENCE</scope>
</reference>
<evidence type="ECO:0000313" key="2">
    <source>
        <dbReference type="EMBL" id="CAE7216796.1"/>
    </source>
</evidence>
<gene>
    <name evidence="2" type="ORF">SNAT2548_LOCUS7670</name>
</gene>
<dbReference type="AlphaFoldDB" id="A0A812JYR7"/>
<keyword evidence="3" id="KW-1185">Reference proteome</keyword>
<sequence>MKTDISLDDSPVASDPPLQATPKGTVAVDPLPRVQNVLVLRSPCSAIEASVIPSTDDAKLQEPGALEVGEADLNKSDSLYARLIEIDSAVSSSCDLGFVPVVQACPGRDA</sequence>
<proteinExistence type="predicted"/>
<evidence type="ECO:0000313" key="3">
    <source>
        <dbReference type="Proteomes" id="UP000604046"/>
    </source>
</evidence>
<evidence type="ECO:0000256" key="1">
    <source>
        <dbReference type="SAM" id="MobiDB-lite"/>
    </source>
</evidence>
<feature type="region of interest" description="Disordered" evidence="1">
    <location>
        <begin position="1"/>
        <end position="26"/>
    </location>
</feature>
<protein>
    <submittedName>
        <fullName evidence="2">Uncharacterized protein</fullName>
    </submittedName>
</protein>
<dbReference type="Proteomes" id="UP000604046">
    <property type="component" value="Unassembled WGS sequence"/>
</dbReference>
<comment type="caution">
    <text evidence="2">The sequence shown here is derived from an EMBL/GenBank/DDBJ whole genome shotgun (WGS) entry which is preliminary data.</text>
</comment>
<accession>A0A812JYR7</accession>
<name>A0A812JYR7_9DINO</name>